<evidence type="ECO:0000313" key="6">
    <source>
        <dbReference type="EMBL" id="TDT16400.1"/>
    </source>
</evidence>
<dbReference type="InterPro" id="IPR012947">
    <property type="entry name" value="tRNA_SAD"/>
</dbReference>
<keyword evidence="7" id="KW-1185">Reference proteome</keyword>
<dbReference type="SMART" id="SM00863">
    <property type="entry name" value="tRNA_SAD"/>
    <property type="match status" value="1"/>
</dbReference>
<dbReference type="InterPro" id="IPR009000">
    <property type="entry name" value="Transl_B-barrel_sf"/>
</dbReference>
<dbReference type="SUPFAM" id="SSF55186">
    <property type="entry name" value="ThrRS/AlaRS common domain"/>
    <property type="match status" value="1"/>
</dbReference>
<dbReference type="GO" id="GO:0004813">
    <property type="term" value="F:alanine-tRNA ligase activity"/>
    <property type="evidence" value="ECO:0007669"/>
    <property type="project" value="InterPro"/>
</dbReference>
<dbReference type="SUPFAM" id="SSF50447">
    <property type="entry name" value="Translation proteins"/>
    <property type="match status" value="1"/>
</dbReference>
<dbReference type="OrthoDB" id="9812949at2"/>
<dbReference type="PROSITE" id="PS50860">
    <property type="entry name" value="AA_TRNA_LIGASE_II_ALA"/>
    <property type="match status" value="1"/>
</dbReference>
<sequence length="240" mass="25605">MAIYLCHTDPDLYEHDADVVAVRPGAVALSRSAFHPGGGGQVSDIGAIEWSGGRAAVTHVELDGDTWWHVLDDATAEPSGSVQVTVDADHRLGVASLHTMSHVLNAFVFDEFAGALVTGAQITGDGKGRMDFDLPEVDNDRLRALTDPINAVIARGLTVDSIYVPVTEATPESGLMRSKSVAPPPTDDGTFRVIDIDGVDRQACGGTHLTNTGQSRPIAITKVENKGRHNRRVRFQFADA</sequence>
<organism evidence="6 7">
    <name type="scientific">Ilumatobacter fluminis</name>
    <dbReference type="NCBI Taxonomy" id="467091"/>
    <lineage>
        <taxon>Bacteria</taxon>
        <taxon>Bacillati</taxon>
        <taxon>Actinomycetota</taxon>
        <taxon>Acidimicrobiia</taxon>
        <taxon>Acidimicrobiales</taxon>
        <taxon>Ilumatobacteraceae</taxon>
        <taxon>Ilumatobacter</taxon>
    </lineage>
</organism>
<evidence type="ECO:0000256" key="2">
    <source>
        <dbReference type="ARBA" id="ARBA00004496"/>
    </source>
</evidence>
<dbReference type="PANTHER" id="PTHR43462:SF1">
    <property type="entry name" value="ALANYL-TRNA EDITING PROTEIN AARSD1"/>
    <property type="match status" value="1"/>
</dbReference>
<dbReference type="GO" id="GO:0005524">
    <property type="term" value="F:ATP binding"/>
    <property type="evidence" value="ECO:0007669"/>
    <property type="project" value="InterPro"/>
</dbReference>
<reference evidence="6 7" key="1">
    <citation type="submission" date="2019-03" db="EMBL/GenBank/DDBJ databases">
        <title>Sequencing the genomes of 1000 actinobacteria strains.</title>
        <authorList>
            <person name="Klenk H.-P."/>
        </authorList>
    </citation>
    <scope>NUCLEOTIDE SEQUENCE [LARGE SCALE GENOMIC DNA]</scope>
    <source>
        <strain evidence="6 7">DSM 18936</strain>
    </source>
</reference>
<dbReference type="RefSeq" id="WP_133868786.1">
    <property type="nucleotide sequence ID" value="NZ_JAVJPS010000003.1"/>
</dbReference>
<comment type="cofactor">
    <cofactor evidence="1">
        <name>Zn(2+)</name>
        <dbReference type="ChEBI" id="CHEBI:29105"/>
    </cofactor>
</comment>
<dbReference type="Pfam" id="PF01411">
    <property type="entry name" value="tRNA-synt_2c"/>
    <property type="match status" value="1"/>
</dbReference>
<evidence type="ECO:0000256" key="3">
    <source>
        <dbReference type="ARBA" id="ARBA00022723"/>
    </source>
</evidence>
<evidence type="ECO:0000259" key="5">
    <source>
        <dbReference type="PROSITE" id="PS50860"/>
    </source>
</evidence>
<dbReference type="InterPro" id="IPR018164">
    <property type="entry name" value="Ala-tRNA-synth_IIc_N"/>
</dbReference>
<dbReference type="InterPro" id="IPR018163">
    <property type="entry name" value="Thr/Ala-tRNA-synth_IIc_edit"/>
</dbReference>
<comment type="subcellular location">
    <subcellularLocation>
        <location evidence="2">Cytoplasm</location>
    </subcellularLocation>
</comment>
<evidence type="ECO:0000313" key="7">
    <source>
        <dbReference type="Proteomes" id="UP000294558"/>
    </source>
</evidence>
<keyword evidence="3" id="KW-0479">Metal-binding</keyword>
<keyword evidence="6" id="KW-0378">Hydrolase</keyword>
<dbReference type="Gene3D" id="2.40.30.130">
    <property type="match status" value="1"/>
</dbReference>
<dbReference type="Pfam" id="PF07973">
    <property type="entry name" value="tRNA_SAD"/>
    <property type="match status" value="1"/>
</dbReference>
<dbReference type="GO" id="GO:0006419">
    <property type="term" value="P:alanyl-tRNA aminoacylation"/>
    <property type="evidence" value="ECO:0007669"/>
    <property type="project" value="InterPro"/>
</dbReference>
<dbReference type="PANTHER" id="PTHR43462">
    <property type="entry name" value="ALANYL-TRNA EDITING PROTEIN"/>
    <property type="match status" value="1"/>
</dbReference>
<accession>A0A4R7HZW0</accession>
<dbReference type="GO" id="GO:0003676">
    <property type="term" value="F:nucleic acid binding"/>
    <property type="evidence" value="ECO:0007669"/>
    <property type="project" value="InterPro"/>
</dbReference>
<evidence type="ECO:0000256" key="1">
    <source>
        <dbReference type="ARBA" id="ARBA00001947"/>
    </source>
</evidence>
<dbReference type="GO" id="GO:0002161">
    <property type="term" value="F:aminoacyl-tRNA deacylase activity"/>
    <property type="evidence" value="ECO:0007669"/>
    <property type="project" value="UniProtKB-ARBA"/>
</dbReference>
<protein>
    <submittedName>
        <fullName evidence="6">Ala-tRNA(Pro) hydrolase</fullName>
    </submittedName>
</protein>
<feature type="domain" description="Alanyl-transfer RNA synthetases family profile" evidence="5">
    <location>
        <begin position="1"/>
        <end position="240"/>
    </location>
</feature>
<dbReference type="AlphaFoldDB" id="A0A4R7HZW0"/>
<evidence type="ECO:0000256" key="4">
    <source>
        <dbReference type="ARBA" id="ARBA00022833"/>
    </source>
</evidence>
<dbReference type="InterPro" id="IPR018165">
    <property type="entry name" value="Ala-tRNA-synth_IIc_core"/>
</dbReference>
<gene>
    <name evidence="6" type="ORF">BDK89_1989</name>
</gene>
<dbReference type="Gene3D" id="3.30.980.10">
    <property type="entry name" value="Threonyl-trna Synthetase, Chain A, domain 2"/>
    <property type="match status" value="1"/>
</dbReference>
<dbReference type="InterPro" id="IPR051335">
    <property type="entry name" value="Alanyl-tRNA_Editing_Enzymes"/>
</dbReference>
<comment type="caution">
    <text evidence="6">The sequence shown here is derived from an EMBL/GenBank/DDBJ whole genome shotgun (WGS) entry which is preliminary data.</text>
</comment>
<dbReference type="GO" id="GO:0005737">
    <property type="term" value="C:cytoplasm"/>
    <property type="evidence" value="ECO:0007669"/>
    <property type="project" value="UniProtKB-SubCell"/>
</dbReference>
<dbReference type="Proteomes" id="UP000294558">
    <property type="component" value="Unassembled WGS sequence"/>
</dbReference>
<keyword evidence="4" id="KW-0862">Zinc</keyword>
<dbReference type="EMBL" id="SOAU01000001">
    <property type="protein sequence ID" value="TDT16400.1"/>
    <property type="molecule type" value="Genomic_DNA"/>
</dbReference>
<proteinExistence type="predicted"/>
<name>A0A4R7HZW0_9ACTN</name>
<dbReference type="GO" id="GO:0046872">
    <property type="term" value="F:metal ion binding"/>
    <property type="evidence" value="ECO:0007669"/>
    <property type="project" value="UniProtKB-KW"/>
</dbReference>